<name>A0A2A5T7Z4_9GAMM</name>
<evidence type="ECO:0000313" key="2">
    <source>
        <dbReference type="Proteomes" id="UP000219020"/>
    </source>
</evidence>
<evidence type="ECO:0000313" key="1">
    <source>
        <dbReference type="EMBL" id="PCS24246.1"/>
    </source>
</evidence>
<organism evidence="1 2">
    <name type="scientific">Candidatus Enterovibrio escicola</name>
    <dbReference type="NCBI Taxonomy" id="1927127"/>
    <lineage>
        <taxon>Bacteria</taxon>
        <taxon>Pseudomonadati</taxon>
        <taxon>Pseudomonadota</taxon>
        <taxon>Gammaproteobacteria</taxon>
        <taxon>Vibrionales</taxon>
        <taxon>Vibrionaceae</taxon>
        <taxon>Enterovibrio</taxon>
    </lineage>
</organism>
<gene>
    <name evidence="1" type="ORF">BTN49_0064</name>
</gene>
<sequence>MNNLDAIFVDVDDFCQTFLPAWEKYLISSWVKQRHKTFCLSVSEVMTIVIAFH</sequence>
<comment type="caution">
    <text evidence="1">The sequence shown here is derived from an EMBL/GenBank/DDBJ whole genome shotgun (WGS) entry which is preliminary data.</text>
</comment>
<accession>A0A2A5T7Z4</accession>
<reference evidence="2" key="1">
    <citation type="submission" date="2017-04" db="EMBL/GenBank/DDBJ databases">
        <title>Genome evolution of the luminous symbionts of deep sea anglerfish.</title>
        <authorList>
            <person name="Hendry T.A."/>
        </authorList>
    </citation>
    <scope>NUCLEOTIDE SEQUENCE [LARGE SCALE GENOMIC DNA]</scope>
</reference>
<dbReference type="AlphaFoldDB" id="A0A2A5T7Z4"/>
<protein>
    <submittedName>
        <fullName evidence="1">Mobile element protein</fullName>
    </submittedName>
</protein>
<keyword evidence="2" id="KW-1185">Reference proteome</keyword>
<dbReference type="Proteomes" id="UP000219020">
    <property type="component" value="Unassembled WGS sequence"/>
</dbReference>
<dbReference type="EMBL" id="NBYY01000002">
    <property type="protein sequence ID" value="PCS24246.1"/>
    <property type="molecule type" value="Genomic_DNA"/>
</dbReference>
<proteinExistence type="predicted"/>